<dbReference type="PANTHER" id="PTHR21292">
    <property type="entry name" value="EXOCYST COMPLEX COMPONENT SEC6-RELATED"/>
    <property type="match status" value="1"/>
</dbReference>
<dbReference type="OrthoDB" id="9948828at2759"/>
<dbReference type="InterPro" id="IPR010326">
    <property type="entry name" value="EXOC3/Sec6"/>
</dbReference>
<gene>
    <name evidence="4" type="primary">LOC117363463</name>
</gene>
<dbReference type="Pfam" id="PF06046">
    <property type="entry name" value="Sec6"/>
    <property type="match status" value="1"/>
</dbReference>
<feature type="compositionally biased region" description="Basic and acidic residues" evidence="2">
    <location>
        <begin position="267"/>
        <end position="280"/>
    </location>
</feature>
<feature type="region of interest" description="Disordered" evidence="2">
    <location>
        <begin position="267"/>
        <end position="291"/>
    </location>
</feature>
<proteinExistence type="inferred from homology"/>
<comment type="similarity">
    <text evidence="1">Belongs to the SEC6 family.</text>
</comment>
<dbReference type="GO" id="GO:0051601">
    <property type="term" value="P:exocyst localization"/>
    <property type="evidence" value="ECO:0007669"/>
    <property type="project" value="TreeGrafter"/>
</dbReference>
<dbReference type="KEGG" id="gsh:117363463"/>
<reference evidence="4" key="1">
    <citation type="submission" date="2025-08" db="UniProtKB">
        <authorList>
            <consortium name="RefSeq"/>
        </authorList>
    </citation>
    <scope>IDENTIFICATION</scope>
</reference>
<dbReference type="GeneID" id="117363463"/>
<dbReference type="GO" id="GO:0000145">
    <property type="term" value="C:exocyst"/>
    <property type="evidence" value="ECO:0007669"/>
    <property type="project" value="InterPro"/>
</dbReference>
<dbReference type="GO" id="GO:0000149">
    <property type="term" value="F:SNARE binding"/>
    <property type="evidence" value="ECO:0007669"/>
    <property type="project" value="TreeGrafter"/>
</dbReference>
<sequence length="650" mass="74524">MKKLKIKARGTTAEKMQILCKETNENQGGKGKNTLERTAKNILKCLKHQKKAKKNPPNEQSPLLEEDADQNLDDLLSGGKFLEACKLIHKLDETEKDKEILYERAEQVTCEMWLVVKEALFGPENVWQQLHSVMAVVEWEEIKKQERLNIGKDSEPALKWSEQLESHIKEELRNQISQLPPVDKSDVTGIQNHLKHLEEALLWHVTSNRPLEEVGLLTIFVKSFQDCVLSHISALLHASCSPNECIMLYKVGIENYKKTLQTVIQQKRTERNPEQWEKSPTDPGRCQQSSESFDLPCYSDWISANEKKLIAVIQTDIKEKLTNILNSEKKLLKNSPGDNLLCYHFSEIIQVFTKAIEDIQGIDATLTSKVQAMCVEELLQCVSSFAHFVDHFLEADKCSGTWTYRELRVIEDCCILRATCHKLVQLCSAPQDLNLNMEKSINEAEDQGRKCFLQTLSSAFKKALKNHFWNEADDFDDALKYLNQRLTEFEGSTTESYEKLITFAHHRVVVEYLRAFLKSARKLKSVDVLDITFKIDQDGKKIQDIFQGHLNPDAAALGNPLTSIVYLLGVTDCEAMKVEAVFFISNHSDLRKEHLSVILDLNRRVKAKDRKLILDYFKDGVKGEDQQMCFFEEIEVNQLRFASHLCSCCL</sequence>
<dbReference type="RefSeq" id="XP_033807112.1">
    <property type="nucleotide sequence ID" value="XM_033951221.1"/>
</dbReference>
<dbReference type="PANTHER" id="PTHR21292:SF7">
    <property type="entry name" value="EXOCYST COMPLEX COMPONENT 3-LIKE 2"/>
    <property type="match status" value="1"/>
</dbReference>
<keyword evidence="3" id="KW-1185">Reference proteome</keyword>
<protein>
    <submittedName>
        <fullName evidence="4">Uncharacterized protein LOC117363463 isoform X1</fullName>
    </submittedName>
</protein>
<evidence type="ECO:0000256" key="1">
    <source>
        <dbReference type="ARBA" id="ARBA00009447"/>
    </source>
</evidence>
<accession>A0A6P8RNN0</accession>
<evidence type="ECO:0000256" key="2">
    <source>
        <dbReference type="SAM" id="MobiDB-lite"/>
    </source>
</evidence>
<dbReference type="GO" id="GO:0006887">
    <property type="term" value="P:exocytosis"/>
    <property type="evidence" value="ECO:0007669"/>
    <property type="project" value="InterPro"/>
</dbReference>
<dbReference type="Proteomes" id="UP000515159">
    <property type="component" value="Chromosome 7"/>
</dbReference>
<evidence type="ECO:0000313" key="4">
    <source>
        <dbReference type="RefSeq" id="XP_033807112.1"/>
    </source>
</evidence>
<dbReference type="AlphaFoldDB" id="A0A6P8RNN0"/>
<evidence type="ECO:0000313" key="3">
    <source>
        <dbReference type="Proteomes" id="UP000515159"/>
    </source>
</evidence>
<dbReference type="InParanoid" id="A0A6P8RNN0"/>
<dbReference type="Gene3D" id="1.10.357.70">
    <property type="entry name" value="Exocyst complex component Sec6, C-terminal domain"/>
    <property type="match status" value="1"/>
</dbReference>
<organism evidence="3 4">
    <name type="scientific">Geotrypetes seraphini</name>
    <name type="common">Gaboon caecilian</name>
    <name type="synonym">Caecilia seraphini</name>
    <dbReference type="NCBI Taxonomy" id="260995"/>
    <lineage>
        <taxon>Eukaryota</taxon>
        <taxon>Metazoa</taxon>
        <taxon>Chordata</taxon>
        <taxon>Craniata</taxon>
        <taxon>Vertebrata</taxon>
        <taxon>Euteleostomi</taxon>
        <taxon>Amphibia</taxon>
        <taxon>Gymnophiona</taxon>
        <taxon>Geotrypetes</taxon>
    </lineage>
</organism>
<dbReference type="InterPro" id="IPR042532">
    <property type="entry name" value="EXOC3/Sec6_C"/>
</dbReference>
<name>A0A6P8RNN0_GEOSA</name>